<dbReference type="Proteomes" id="UP001286456">
    <property type="component" value="Unassembled WGS sequence"/>
</dbReference>
<protein>
    <submittedName>
        <fullName evidence="2">Uncharacterized protein</fullName>
    </submittedName>
</protein>
<keyword evidence="3" id="KW-1185">Reference proteome</keyword>
<gene>
    <name evidence="2" type="ORF">B0T19DRAFT_201974</name>
</gene>
<organism evidence="2 3">
    <name type="scientific">Cercophora scortea</name>
    <dbReference type="NCBI Taxonomy" id="314031"/>
    <lineage>
        <taxon>Eukaryota</taxon>
        <taxon>Fungi</taxon>
        <taxon>Dikarya</taxon>
        <taxon>Ascomycota</taxon>
        <taxon>Pezizomycotina</taxon>
        <taxon>Sordariomycetes</taxon>
        <taxon>Sordariomycetidae</taxon>
        <taxon>Sordariales</taxon>
        <taxon>Lasiosphaeriaceae</taxon>
        <taxon>Cercophora</taxon>
    </lineage>
</organism>
<reference evidence="2" key="1">
    <citation type="journal article" date="2023" name="Mol. Phylogenet. Evol.">
        <title>Genome-scale phylogeny and comparative genomics of the fungal order Sordariales.</title>
        <authorList>
            <person name="Hensen N."/>
            <person name="Bonometti L."/>
            <person name="Westerberg I."/>
            <person name="Brannstrom I.O."/>
            <person name="Guillou S."/>
            <person name="Cros-Aarteil S."/>
            <person name="Calhoun S."/>
            <person name="Haridas S."/>
            <person name="Kuo A."/>
            <person name="Mondo S."/>
            <person name="Pangilinan J."/>
            <person name="Riley R."/>
            <person name="LaButti K."/>
            <person name="Andreopoulos B."/>
            <person name="Lipzen A."/>
            <person name="Chen C."/>
            <person name="Yan M."/>
            <person name="Daum C."/>
            <person name="Ng V."/>
            <person name="Clum A."/>
            <person name="Steindorff A."/>
            <person name="Ohm R.A."/>
            <person name="Martin F."/>
            <person name="Silar P."/>
            <person name="Natvig D.O."/>
            <person name="Lalanne C."/>
            <person name="Gautier V."/>
            <person name="Ament-Velasquez S.L."/>
            <person name="Kruys A."/>
            <person name="Hutchinson M.I."/>
            <person name="Powell A.J."/>
            <person name="Barry K."/>
            <person name="Miller A.N."/>
            <person name="Grigoriev I.V."/>
            <person name="Debuchy R."/>
            <person name="Gladieux P."/>
            <person name="Hiltunen Thoren M."/>
            <person name="Johannesson H."/>
        </authorList>
    </citation>
    <scope>NUCLEOTIDE SEQUENCE</scope>
    <source>
        <strain evidence="2">SMH4131-1</strain>
    </source>
</reference>
<feature type="signal peptide" evidence="1">
    <location>
        <begin position="1"/>
        <end position="21"/>
    </location>
</feature>
<proteinExistence type="predicted"/>
<evidence type="ECO:0000313" key="3">
    <source>
        <dbReference type="Proteomes" id="UP001286456"/>
    </source>
</evidence>
<evidence type="ECO:0000256" key="1">
    <source>
        <dbReference type="SAM" id="SignalP"/>
    </source>
</evidence>
<name>A0AAE0IEA7_9PEZI</name>
<accession>A0AAE0IEA7</accession>
<dbReference type="AlphaFoldDB" id="A0AAE0IEA7"/>
<dbReference type="EMBL" id="JAUEPO010000004">
    <property type="protein sequence ID" value="KAK3323355.1"/>
    <property type="molecule type" value="Genomic_DNA"/>
</dbReference>
<sequence>MLSHGAALLCALLAPFGAVNAAPQIGLPIPKGYSGEAQKLANPTYGPIPGESNVYNYYWGTDRPFPGNITDPIFPSETGPPGADDALWQDLLAAGWLMFEFYQQGVERFTEREFVKADMPKHTYRRIQEIRNNAAGHIRIFQNQISPTSIKPGPCKYAFPFKDPVSFLALLTILEISSMTSLTGLVQQPVLGASKSALLAIAEVEARHEAWALMDLWDEDPFGGPSETLFPYANEILESTATFIVPGSCPKENPEFPQRHALHGKKKLPPLAAAKDTESLIPGSVVTFEFPDPKNQPSFLTSKRIKTQYYAVFFHGALTVNIPIDTSAWPKKRIRVMVPEAFETKGVVVVVISDRPDAETRDSLVTGPAILLQQPRGLEQVLWHPGKE</sequence>
<feature type="chain" id="PRO_5042198661" evidence="1">
    <location>
        <begin position="22"/>
        <end position="388"/>
    </location>
</feature>
<dbReference type="Pfam" id="PF13668">
    <property type="entry name" value="Ferritin_2"/>
    <property type="match status" value="1"/>
</dbReference>
<evidence type="ECO:0000313" key="2">
    <source>
        <dbReference type="EMBL" id="KAK3323355.1"/>
    </source>
</evidence>
<reference evidence="2" key="2">
    <citation type="submission" date="2023-06" db="EMBL/GenBank/DDBJ databases">
        <authorList>
            <consortium name="Lawrence Berkeley National Laboratory"/>
            <person name="Haridas S."/>
            <person name="Hensen N."/>
            <person name="Bonometti L."/>
            <person name="Westerberg I."/>
            <person name="Brannstrom I.O."/>
            <person name="Guillou S."/>
            <person name="Cros-Aarteil S."/>
            <person name="Calhoun S."/>
            <person name="Kuo A."/>
            <person name="Mondo S."/>
            <person name="Pangilinan J."/>
            <person name="Riley R."/>
            <person name="Labutti K."/>
            <person name="Andreopoulos B."/>
            <person name="Lipzen A."/>
            <person name="Chen C."/>
            <person name="Yanf M."/>
            <person name="Daum C."/>
            <person name="Ng V."/>
            <person name="Clum A."/>
            <person name="Steindorff A."/>
            <person name="Ohm R."/>
            <person name="Martin F."/>
            <person name="Silar P."/>
            <person name="Natvig D."/>
            <person name="Lalanne C."/>
            <person name="Gautier V."/>
            <person name="Ament-Velasquez S.L."/>
            <person name="Kruys A."/>
            <person name="Hutchinson M.I."/>
            <person name="Powell A.J."/>
            <person name="Barry K."/>
            <person name="Miller A.N."/>
            <person name="Grigoriev I.V."/>
            <person name="Debuchy R."/>
            <person name="Gladieux P."/>
            <person name="Thoren M.H."/>
            <person name="Johannesson H."/>
        </authorList>
    </citation>
    <scope>NUCLEOTIDE SEQUENCE</scope>
    <source>
        <strain evidence="2">SMH4131-1</strain>
    </source>
</reference>
<keyword evidence="1" id="KW-0732">Signal</keyword>
<comment type="caution">
    <text evidence="2">The sequence shown here is derived from an EMBL/GenBank/DDBJ whole genome shotgun (WGS) entry which is preliminary data.</text>
</comment>